<dbReference type="GO" id="GO:0008360">
    <property type="term" value="P:regulation of cell shape"/>
    <property type="evidence" value="ECO:0007669"/>
    <property type="project" value="UniProtKB-KW"/>
</dbReference>
<dbReference type="NCBIfam" id="TIGR01072">
    <property type="entry name" value="murA"/>
    <property type="match status" value="1"/>
</dbReference>
<name>A0A2N3G7G6_9ACTN</name>
<evidence type="ECO:0000256" key="4">
    <source>
        <dbReference type="ARBA" id="ARBA00022618"/>
    </source>
</evidence>
<comment type="caution">
    <text evidence="15">The sequence shown here is derived from an EMBL/GenBank/DDBJ whole genome shotgun (WGS) entry which is preliminary data.</text>
</comment>
<dbReference type="HAMAP" id="MF_00111">
    <property type="entry name" value="MurA"/>
    <property type="match status" value="1"/>
</dbReference>
<comment type="caution">
    <text evidence="13">Lacks conserved residue(s) required for the propagation of feature annotation.</text>
</comment>
<dbReference type="CDD" id="cd01555">
    <property type="entry name" value="UdpNAET"/>
    <property type="match status" value="1"/>
</dbReference>
<keyword evidence="7 13" id="KW-0573">Peptidoglycan synthesis</keyword>
<dbReference type="InterPro" id="IPR036968">
    <property type="entry name" value="Enolpyruvate_Tfrase_sf"/>
</dbReference>
<keyword evidence="3 13" id="KW-0963">Cytoplasm</keyword>
<evidence type="ECO:0000256" key="2">
    <source>
        <dbReference type="ARBA" id="ARBA00004752"/>
    </source>
</evidence>
<evidence type="ECO:0000256" key="12">
    <source>
        <dbReference type="ARBA" id="ARBA00047527"/>
    </source>
</evidence>
<feature type="domain" description="Enolpyruvate transferase" evidence="14">
    <location>
        <begin position="7"/>
        <end position="405"/>
    </location>
</feature>
<organism evidence="15 16">
    <name type="scientific">Candidatus Anoxymicrobium japonicum</name>
    <dbReference type="NCBI Taxonomy" id="2013648"/>
    <lineage>
        <taxon>Bacteria</taxon>
        <taxon>Bacillati</taxon>
        <taxon>Actinomycetota</taxon>
        <taxon>Candidatus Geothermincolia</taxon>
        <taxon>Candidatus Geothermincolales</taxon>
        <taxon>Candidatus Anoxymicrobiaceae</taxon>
        <taxon>Candidatus Anoxymicrobium</taxon>
    </lineage>
</organism>
<keyword evidence="9 13" id="KW-0961">Cell wall biogenesis/degradation</keyword>
<evidence type="ECO:0000256" key="1">
    <source>
        <dbReference type="ARBA" id="ARBA00004496"/>
    </source>
</evidence>
<dbReference type="NCBIfam" id="NF006873">
    <property type="entry name" value="PRK09369.1"/>
    <property type="match status" value="1"/>
</dbReference>
<dbReference type="InterPro" id="IPR001986">
    <property type="entry name" value="Enolpyruvate_Tfrase_dom"/>
</dbReference>
<feature type="binding site" evidence="13">
    <location>
        <position position="304"/>
    </location>
    <ligand>
        <name>UDP-N-acetyl-alpha-D-glucosamine</name>
        <dbReference type="ChEBI" id="CHEBI:57705"/>
    </ligand>
</feature>
<evidence type="ECO:0000256" key="7">
    <source>
        <dbReference type="ARBA" id="ARBA00022984"/>
    </source>
</evidence>
<evidence type="ECO:0000256" key="3">
    <source>
        <dbReference type="ARBA" id="ARBA00022490"/>
    </source>
</evidence>
<dbReference type="GO" id="GO:0009252">
    <property type="term" value="P:peptidoglycan biosynthetic process"/>
    <property type="evidence" value="ECO:0007669"/>
    <property type="project" value="UniProtKB-UniRule"/>
</dbReference>
<evidence type="ECO:0000256" key="5">
    <source>
        <dbReference type="ARBA" id="ARBA00022679"/>
    </source>
</evidence>
<feature type="active site" description="Proton donor" evidence="13">
    <location>
        <position position="116"/>
    </location>
</feature>
<keyword evidence="4 13" id="KW-0132">Cell division</keyword>
<proteinExistence type="inferred from homology"/>
<accession>A0A2N3G7G6</accession>
<dbReference type="UniPathway" id="UPA00219"/>
<keyword evidence="8 13" id="KW-0131">Cell cycle</keyword>
<dbReference type="GO" id="GO:0005737">
    <property type="term" value="C:cytoplasm"/>
    <property type="evidence" value="ECO:0007669"/>
    <property type="project" value="UniProtKB-SubCell"/>
</dbReference>
<keyword evidence="5 13" id="KW-0808">Transferase</keyword>
<protein>
    <recommendedName>
        <fullName evidence="13">UDP-N-acetylglucosamine 1-carboxyvinyltransferase</fullName>
        <ecNumber evidence="13">2.5.1.7</ecNumber>
    </recommendedName>
    <alternativeName>
        <fullName evidence="13">Enoylpyruvate transferase</fullName>
    </alternativeName>
    <alternativeName>
        <fullName evidence="13">UDP-N-acetylglucosamine enolpyruvyl transferase</fullName>
        <shortName evidence="13">EPT</shortName>
    </alternativeName>
</protein>
<evidence type="ECO:0000313" key="16">
    <source>
        <dbReference type="Proteomes" id="UP000233654"/>
    </source>
</evidence>
<feature type="modified residue" description="2-(S-cysteinyl)pyruvic acid O-phosphothioketal" evidence="13">
    <location>
        <position position="116"/>
    </location>
</feature>
<keyword evidence="6 13" id="KW-0133">Cell shape</keyword>
<evidence type="ECO:0000256" key="6">
    <source>
        <dbReference type="ARBA" id="ARBA00022960"/>
    </source>
</evidence>
<dbReference type="GO" id="GO:0019277">
    <property type="term" value="P:UDP-N-acetylgalactosamine biosynthetic process"/>
    <property type="evidence" value="ECO:0007669"/>
    <property type="project" value="InterPro"/>
</dbReference>
<evidence type="ECO:0000313" key="15">
    <source>
        <dbReference type="EMBL" id="PKQ28633.1"/>
    </source>
</evidence>
<evidence type="ECO:0000256" key="13">
    <source>
        <dbReference type="HAMAP-Rule" id="MF_00111"/>
    </source>
</evidence>
<comment type="similarity">
    <text evidence="11 13">Belongs to the EPSP synthase family. MurA subfamily.</text>
</comment>
<comment type="catalytic activity">
    <reaction evidence="12 13">
        <text>phosphoenolpyruvate + UDP-N-acetyl-alpha-D-glucosamine = UDP-N-acetyl-3-O-(1-carboxyvinyl)-alpha-D-glucosamine + phosphate</text>
        <dbReference type="Rhea" id="RHEA:18681"/>
        <dbReference type="ChEBI" id="CHEBI:43474"/>
        <dbReference type="ChEBI" id="CHEBI:57705"/>
        <dbReference type="ChEBI" id="CHEBI:58702"/>
        <dbReference type="ChEBI" id="CHEBI:68483"/>
        <dbReference type="EC" id="2.5.1.7"/>
    </reaction>
</comment>
<comment type="pathway">
    <text evidence="2 13">Cell wall biogenesis; peptidoglycan biosynthesis.</text>
</comment>
<dbReference type="InterPro" id="IPR050068">
    <property type="entry name" value="MurA_subfamily"/>
</dbReference>
<gene>
    <name evidence="13 15" type="primary">murA</name>
    <name evidence="15" type="ORF">CVT63_01595</name>
</gene>
<evidence type="ECO:0000256" key="8">
    <source>
        <dbReference type="ARBA" id="ARBA00023306"/>
    </source>
</evidence>
<keyword evidence="13" id="KW-0670">Pyruvate</keyword>
<dbReference type="PANTHER" id="PTHR43783">
    <property type="entry name" value="UDP-N-ACETYLGLUCOSAMINE 1-CARBOXYVINYLTRANSFERASE"/>
    <property type="match status" value="1"/>
</dbReference>
<dbReference type="InterPro" id="IPR013792">
    <property type="entry name" value="RNA3'P_cycl/enolpyr_Trfase_a/b"/>
</dbReference>
<dbReference type="SUPFAM" id="SSF55205">
    <property type="entry name" value="EPT/RTPC-like"/>
    <property type="match status" value="1"/>
</dbReference>
<reference evidence="15 16" key="1">
    <citation type="journal article" date="2017" name="ISME J.">
        <title>Potential for microbial H2 and metal transformations associated with novel bacteria and archaea in deep terrestrial subsurface sediments.</title>
        <authorList>
            <person name="Hernsdorf A.W."/>
            <person name="Amano Y."/>
            <person name="Miyakawa K."/>
            <person name="Ise K."/>
            <person name="Suzuki Y."/>
            <person name="Anantharaman K."/>
            <person name="Probst A."/>
            <person name="Burstein D."/>
            <person name="Thomas B.C."/>
            <person name="Banfield J.F."/>
        </authorList>
    </citation>
    <scope>NUCLEOTIDE SEQUENCE [LARGE SCALE GENOMIC DNA]</scope>
    <source>
        <strain evidence="15">HGW-Actinobacteria-3</strain>
    </source>
</reference>
<dbReference type="PANTHER" id="PTHR43783:SF1">
    <property type="entry name" value="UDP-N-ACETYLGLUCOSAMINE 1-CARBOXYVINYLTRANSFERASE"/>
    <property type="match status" value="1"/>
</dbReference>
<dbReference type="AlphaFoldDB" id="A0A2N3G7G6"/>
<dbReference type="InterPro" id="IPR005750">
    <property type="entry name" value="UDP_GlcNAc_COvinyl_MurA"/>
</dbReference>
<comment type="subcellular location">
    <subcellularLocation>
        <location evidence="1 13">Cytoplasm</location>
    </subcellularLocation>
</comment>
<dbReference type="GO" id="GO:0051301">
    <property type="term" value="P:cell division"/>
    <property type="evidence" value="ECO:0007669"/>
    <property type="project" value="UniProtKB-KW"/>
</dbReference>
<dbReference type="GO" id="GO:0071555">
    <property type="term" value="P:cell wall organization"/>
    <property type="evidence" value="ECO:0007669"/>
    <property type="project" value="UniProtKB-KW"/>
</dbReference>
<evidence type="ECO:0000256" key="10">
    <source>
        <dbReference type="ARBA" id="ARBA00037534"/>
    </source>
</evidence>
<dbReference type="Gene3D" id="3.65.10.10">
    <property type="entry name" value="Enolpyruvate transferase domain"/>
    <property type="match status" value="2"/>
</dbReference>
<dbReference type="Pfam" id="PF00275">
    <property type="entry name" value="EPSP_synthase"/>
    <property type="match status" value="1"/>
</dbReference>
<dbReference type="EC" id="2.5.1.7" evidence="13"/>
<dbReference type="EMBL" id="PHEX01000009">
    <property type="protein sequence ID" value="PKQ28633.1"/>
    <property type="molecule type" value="Genomic_DNA"/>
</dbReference>
<sequence>MEKFVIEGGRRLEGSIGVGGAKNSALKLMAASIMAESASRIYNVPDIADVHVMGEVLRNIGLGVAFADGVLEISPATAPNLEAPYHLVRLLRAAVDVLGPLLARHGRARVAMPGGCNIGARQIDMHFKGLTQLGARLGVSHGYVEGEAERLKGTRVRLDFASVGATENILMAACLADGRTVIENAAREPEIVDLARFLTGMGARIEGAGDLTILVDGVDSLQGTEHHVIGDRIEAGTFLIAGAVTGGDVTVTGAEPSHLGIVLEKMREAGCLVDLSGKEMRVSVPGDITAIEISTLTYPGFPTDLQPQMLALLSTAVGTSFITENIFENRFMVVDEFNRLGADIKIREHHAIVTGVERLSGAPVVSTDLRAGAGLVLGGLMADGVTEVCDIQYIDRGYESFERKLVFLGAKIQRVPSGE</sequence>
<evidence type="ECO:0000256" key="9">
    <source>
        <dbReference type="ARBA" id="ARBA00023316"/>
    </source>
</evidence>
<feature type="binding site" evidence="13">
    <location>
        <position position="326"/>
    </location>
    <ligand>
        <name>UDP-N-acetyl-alpha-D-glucosamine</name>
        <dbReference type="ChEBI" id="CHEBI:57705"/>
    </ligand>
</feature>
<evidence type="ECO:0000259" key="14">
    <source>
        <dbReference type="Pfam" id="PF00275"/>
    </source>
</evidence>
<dbReference type="Proteomes" id="UP000233654">
    <property type="component" value="Unassembled WGS sequence"/>
</dbReference>
<feature type="binding site" evidence="13">
    <location>
        <begin position="22"/>
        <end position="23"/>
    </location>
    <ligand>
        <name>phosphoenolpyruvate</name>
        <dbReference type="ChEBI" id="CHEBI:58702"/>
    </ligand>
</feature>
<feature type="binding site" evidence="13">
    <location>
        <position position="92"/>
    </location>
    <ligand>
        <name>UDP-N-acetyl-alpha-D-glucosamine</name>
        <dbReference type="ChEBI" id="CHEBI:57705"/>
    </ligand>
</feature>
<comment type="function">
    <text evidence="10 13">Cell wall formation. Adds enolpyruvyl to UDP-N-acetylglucosamine.</text>
</comment>
<dbReference type="GO" id="GO:0008760">
    <property type="term" value="F:UDP-N-acetylglucosamine 1-carboxyvinyltransferase activity"/>
    <property type="evidence" value="ECO:0007669"/>
    <property type="project" value="UniProtKB-UniRule"/>
</dbReference>
<evidence type="ECO:0000256" key="11">
    <source>
        <dbReference type="ARBA" id="ARBA00038367"/>
    </source>
</evidence>